<dbReference type="EMBL" id="PGOL01000376">
    <property type="protein sequence ID" value="PKI71432.1"/>
    <property type="molecule type" value="Genomic_DNA"/>
</dbReference>
<name>A0A2I0KSH8_PUNGR</name>
<comment type="caution">
    <text evidence="1">The sequence shown here is derived from an EMBL/GenBank/DDBJ whole genome shotgun (WGS) entry which is preliminary data.</text>
</comment>
<proteinExistence type="predicted"/>
<accession>A0A2I0KSH8</accession>
<gene>
    <name evidence="1" type="ORF">CRG98_008169</name>
</gene>
<dbReference type="CDD" id="cd00303">
    <property type="entry name" value="retropepsin_like"/>
    <property type="match status" value="1"/>
</dbReference>
<sequence length="236" mass="26149">MSAMGITHLGRVYQGPELANKGKTPAAAFRDDMRAAPPLTKKVSEEEVEAFMKVIKASEYKVVEQMGKSPAHISLLALLLRSEPHRDALLKVLSIAQVPKETAPERIEETALHIVCKCNSHVVDRVMIDNGSALNVCPVSTLKQMNVDMSCIRGSKTIVRAFDGSRRDVNGEIDLLIDVELCAPEFNLVGARVREAYAMRLGSIHLPGSARRTHVRRSRHLSFYDPKVEGRQVTRV</sequence>
<protein>
    <submittedName>
        <fullName evidence="1">Uncharacterized protein</fullName>
    </submittedName>
</protein>
<dbReference type="AlphaFoldDB" id="A0A2I0KSH8"/>
<evidence type="ECO:0000313" key="1">
    <source>
        <dbReference type="EMBL" id="PKI71432.1"/>
    </source>
</evidence>
<organism evidence="1 2">
    <name type="scientific">Punica granatum</name>
    <name type="common">Pomegranate</name>
    <dbReference type="NCBI Taxonomy" id="22663"/>
    <lineage>
        <taxon>Eukaryota</taxon>
        <taxon>Viridiplantae</taxon>
        <taxon>Streptophyta</taxon>
        <taxon>Embryophyta</taxon>
        <taxon>Tracheophyta</taxon>
        <taxon>Spermatophyta</taxon>
        <taxon>Magnoliopsida</taxon>
        <taxon>eudicotyledons</taxon>
        <taxon>Gunneridae</taxon>
        <taxon>Pentapetalae</taxon>
        <taxon>rosids</taxon>
        <taxon>malvids</taxon>
        <taxon>Myrtales</taxon>
        <taxon>Lythraceae</taxon>
        <taxon>Punica</taxon>
    </lineage>
</organism>
<reference evidence="1 2" key="1">
    <citation type="submission" date="2017-11" db="EMBL/GenBank/DDBJ databases">
        <title>De-novo sequencing of pomegranate (Punica granatum L.) genome.</title>
        <authorList>
            <person name="Akparov Z."/>
            <person name="Amiraslanov A."/>
            <person name="Hajiyeva S."/>
            <person name="Abbasov M."/>
            <person name="Kaur K."/>
            <person name="Hamwieh A."/>
            <person name="Solovyev V."/>
            <person name="Salamov A."/>
            <person name="Braich B."/>
            <person name="Kosarev P."/>
            <person name="Mahmoud A."/>
            <person name="Hajiyev E."/>
            <person name="Babayeva S."/>
            <person name="Izzatullayeva V."/>
            <person name="Mammadov A."/>
            <person name="Mammadov A."/>
            <person name="Sharifova S."/>
            <person name="Ojaghi J."/>
            <person name="Eynullazada K."/>
            <person name="Bayramov B."/>
            <person name="Abdulazimova A."/>
            <person name="Shahmuradov I."/>
        </authorList>
    </citation>
    <scope>NUCLEOTIDE SEQUENCE [LARGE SCALE GENOMIC DNA]</scope>
    <source>
        <strain evidence="2">cv. AG2017</strain>
        <tissue evidence="1">Leaf</tissue>
    </source>
</reference>
<evidence type="ECO:0000313" key="2">
    <source>
        <dbReference type="Proteomes" id="UP000233551"/>
    </source>
</evidence>
<dbReference type="PANTHER" id="PTHR32108:SF9">
    <property type="entry name" value="REVERSE TRANSCRIPTASE RNASE H-LIKE DOMAIN-CONTAINING PROTEIN"/>
    <property type="match status" value="1"/>
</dbReference>
<keyword evidence="2" id="KW-1185">Reference proteome</keyword>
<dbReference type="PANTHER" id="PTHR32108">
    <property type="entry name" value="DNA-DIRECTED RNA POLYMERASE SUBUNIT ALPHA"/>
    <property type="match status" value="1"/>
</dbReference>
<dbReference type="Proteomes" id="UP000233551">
    <property type="component" value="Unassembled WGS sequence"/>
</dbReference>